<dbReference type="EMBL" id="QJTK01000001">
    <property type="protein sequence ID" value="PYF13117.1"/>
    <property type="molecule type" value="Genomic_DNA"/>
</dbReference>
<evidence type="ECO:0000313" key="9">
    <source>
        <dbReference type="EMBL" id="PYF13117.1"/>
    </source>
</evidence>
<dbReference type="FunFam" id="1.10.287.950:FF:000001">
    <property type="entry name" value="Methyl-accepting chemotaxis sensory transducer"/>
    <property type="match status" value="1"/>
</dbReference>
<dbReference type="Pfam" id="PF13426">
    <property type="entry name" value="PAS_9"/>
    <property type="match status" value="1"/>
</dbReference>
<dbReference type="PROSITE" id="PS50113">
    <property type="entry name" value="PAC"/>
    <property type="match status" value="1"/>
</dbReference>
<evidence type="ECO:0000259" key="8">
    <source>
        <dbReference type="PROSITE" id="PS50885"/>
    </source>
</evidence>
<gene>
    <name evidence="9" type="ORF">C8J30_101502</name>
</gene>
<dbReference type="InterPro" id="IPR004090">
    <property type="entry name" value="Chemotax_Me-accpt_rcpt"/>
</dbReference>
<dbReference type="NCBIfam" id="TIGR00229">
    <property type="entry name" value="sensory_box"/>
    <property type="match status" value="1"/>
</dbReference>
<dbReference type="GO" id="GO:0004888">
    <property type="term" value="F:transmembrane signaling receptor activity"/>
    <property type="evidence" value="ECO:0007669"/>
    <property type="project" value="InterPro"/>
</dbReference>
<dbReference type="PROSITE" id="PS50885">
    <property type="entry name" value="HAMP"/>
    <property type="match status" value="2"/>
</dbReference>
<keyword evidence="10" id="KW-1185">Reference proteome</keyword>
<comment type="similarity">
    <text evidence="3">Belongs to the methyl-accepting chemotaxis (MCP) protein family.</text>
</comment>
<comment type="subcellular location">
    <subcellularLocation>
        <location evidence="1">Membrane</location>
    </subcellularLocation>
</comment>
<dbReference type="PROSITE" id="PS50111">
    <property type="entry name" value="CHEMOTAXIS_TRANSDUC_2"/>
    <property type="match status" value="1"/>
</dbReference>
<dbReference type="AlphaFoldDB" id="A0A318U3E3"/>
<dbReference type="InterPro" id="IPR003660">
    <property type="entry name" value="HAMP_dom"/>
</dbReference>
<name>A0A318U3E3_9RHOB</name>
<dbReference type="CDD" id="cd06225">
    <property type="entry name" value="HAMP"/>
    <property type="match status" value="1"/>
</dbReference>
<dbReference type="Pfam" id="PF00015">
    <property type="entry name" value="MCPsignal"/>
    <property type="match status" value="1"/>
</dbReference>
<dbReference type="InterPro" id="IPR000014">
    <property type="entry name" value="PAS"/>
</dbReference>
<reference evidence="9 10" key="1">
    <citation type="submission" date="2018-06" db="EMBL/GenBank/DDBJ databases">
        <title>Genomic Encyclopedia of Type Strains, Phase III (KMG-III): the genomes of soil and plant-associated and newly described type strains.</title>
        <authorList>
            <person name="Whitman W."/>
        </authorList>
    </citation>
    <scope>NUCLEOTIDE SEQUENCE [LARGE SCALE GENOMIC DNA]</scope>
    <source>
        <strain evidence="9 10">JA737</strain>
    </source>
</reference>
<sequence length="1026" mass="108202">MPFLKSLKLRLKLPLMLVAVAVGALAVMGVSSYREARSLLLEQGSQRLEYALETRAQRAKGWADQVQSELRAMAVNQGTARLMRDFSGAWKMLGEGAADNLRHAWVETNPNPEGERWKLDFAGDINDFGIIHRRAHPGFVTLSKERGLADLFFIDPRGRVLYSMGKGPEFAADLTDPAAQATPLGQVFAQALGRQDDAPAISDFTTVGAAGEPVVYLAQAVHSTEGLSLGVLAFAVRLDPLMQMIAAPQSLGDSGQTYLVDESGQLQSTLRPGPAGQVAVQPGAKVDNSAVAAALAGQTGRIEEAGIDGGSVLAVHAPLTLFGRPMALVVEQSDRELFAPARVLARKLGIDAAGLVAVLAAISTWMALGIARPLHRLAGAVNLISRGNHAITVPGTALKDEVGEIAQAIDALRGELAASEATRHAATVQGTAFRNSSAALMVVTADLTITYVNTALVKLVAAKMEDFRIRQPDLQAEDLVGRSLVALYPLTAEIEARLKDPSQLPFRRDVAVGEGRYGVDFSEIRMPDGAQLGFVVEWRDVTELRMTRALLNALDSTQLMLEFSPAGRVTRGNANLLEALGETEAGLIGRSHAGLIEGEGALAGFWSRLERLDPVIGRFELIRADGGRVMAEGSVTPVPDRAGNMLKIVLIANDITAAQSALDVARARNETMLAEQLGVVEALRIGLEELARGDLGIRIDRTFPTEYEQLRTDFNNAASTLAAAMLVVIENAQSIDGEVNEITNAASDLSQRTERQAATLAETVTALDQLTSSIGAASASISEADQVVERARIGAEGSGRVVQQAVSAMGEIADSSQKISRIIGVIEDIAFQTNLLALNAGVEAARAGEAGRGFAVVASEVRALAQRSSAAAQEISTLITASSDHVQVGVDLVGQTGQALDGILVSVNDIAGRVSRIAASAREQSSGLSEINAAMIQLDQVTQQNAAMFEETTAAAQALSRGVQALTATTSRFRATAPTAEVVKLPAAAPPPALAAKPTPKPVSRPTPRNNGSLAISEDGGEWVDF</sequence>
<dbReference type="Gene3D" id="3.30.450.20">
    <property type="entry name" value="PAS domain"/>
    <property type="match status" value="3"/>
</dbReference>
<feature type="domain" description="PAC" evidence="7">
    <location>
        <begin position="615"/>
        <end position="667"/>
    </location>
</feature>
<dbReference type="InterPro" id="IPR051310">
    <property type="entry name" value="MCP_chemotaxis"/>
</dbReference>
<feature type="compositionally biased region" description="Pro residues" evidence="5">
    <location>
        <begin position="988"/>
        <end position="1005"/>
    </location>
</feature>
<comment type="caution">
    <text evidence="9">The sequence shown here is derived from an EMBL/GenBank/DDBJ whole genome shotgun (WGS) entry which is preliminary data.</text>
</comment>
<evidence type="ECO:0000256" key="3">
    <source>
        <dbReference type="ARBA" id="ARBA00029447"/>
    </source>
</evidence>
<dbReference type="PANTHER" id="PTHR43531:SF11">
    <property type="entry name" value="METHYL-ACCEPTING CHEMOTAXIS PROTEIN 3"/>
    <property type="match status" value="1"/>
</dbReference>
<dbReference type="SUPFAM" id="SSF58104">
    <property type="entry name" value="Methyl-accepting chemotaxis protein (MCP) signaling domain"/>
    <property type="match status" value="1"/>
</dbReference>
<feature type="region of interest" description="Disordered" evidence="5">
    <location>
        <begin position="988"/>
        <end position="1026"/>
    </location>
</feature>
<dbReference type="PRINTS" id="PR00260">
    <property type="entry name" value="CHEMTRNSDUCR"/>
</dbReference>
<evidence type="ECO:0000256" key="4">
    <source>
        <dbReference type="PROSITE-ProRule" id="PRU00284"/>
    </source>
</evidence>
<organism evidence="9 10">
    <name type="scientific">Rhodobacter viridis</name>
    <dbReference type="NCBI Taxonomy" id="1054202"/>
    <lineage>
        <taxon>Bacteria</taxon>
        <taxon>Pseudomonadati</taxon>
        <taxon>Pseudomonadota</taxon>
        <taxon>Alphaproteobacteria</taxon>
        <taxon>Rhodobacterales</taxon>
        <taxon>Rhodobacter group</taxon>
        <taxon>Rhodobacter</taxon>
    </lineage>
</organism>
<dbReference type="InterPro" id="IPR000700">
    <property type="entry name" value="PAS-assoc_C"/>
</dbReference>
<evidence type="ECO:0000256" key="1">
    <source>
        <dbReference type="ARBA" id="ARBA00004370"/>
    </source>
</evidence>
<dbReference type="GO" id="GO:0006935">
    <property type="term" value="P:chemotaxis"/>
    <property type="evidence" value="ECO:0007669"/>
    <property type="project" value="UniProtKB-KW"/>
</dbReference>
<dbReference type="InterPro" id="IPR001610">
    <property type="entry name" value="PAC"/>
</dbReference>
<evidence type="ECO:0000259" key="7">
    <source>
        <dbReference type="PROSITE" id="PS50113"/>
    </source>
</evidence>
<dbReference type="CDD" id="cd00130">
    <property type="entry name" value="PAS"/>
    <property type="match status" value="1"/>
</dbReference>
<evidence type="ECO:0000256" key="5">
    <source>
        <dbReference type="SAM" id="MobiDB-lite"/>
    </source>
</evidence>
<keyword evidence="4" id="KW-0807">Transducer</keyword>
<evidence type="ECO:0000313" key="10">
    <source>
        <dbReference type="Proteomes" id="UP000247727"/>
    </source>
</evidence>
<dbReference type="Gene3D" id="1.10.287.950">
    <property type="entry name" value="Methyl-accepting chemotaxis protein"/>
    <property type="match status" value="1"/>
</dbReference>
<dbReference type="GO" id="GO:0007165">
    <property type="term" value="P:signal transduction"/>
    <property type="evidence" value="ECO:0007669"/>
    <property type="project" value="UniProtKB-KW"/>
</dbReference>
<feature type="domain" description="HAMP" evidence="8">
    <location>
        <begin position="674"/>
        <end position="726"/>
    </location>
</feature>
<proteinExistence type="inferred from homology"/>
<accession>A0A318U3E3</accession>
<feature type="domain" description="HAMP" evidence="8">
    <location>
        <begin position="368"/>
        <end position="421"/>
    </location>
</feature>
<keyword evidence="2" id="KW-0145">Chemotaxis</keyword>
<dbReference type="SMART" id="SM00283">
    <property type="entry name" value="MA"/>
    <property type="match status" value="1"/>
</dbReference>
<evidence type="ECO:0000259" key="6">
    <source>
        <dbReference type="PROSITE" id="PS50111"/>
    </source>
</evidence>
<dbReference type="SMART" id="SM00086">
    <property type="entry name" value="PAC"/>
    <property type="match status" value="1"/>
</dbReference>
<dbReference type="InterPro" id="IPR004089">
    <property type="entry name" value="MCPsignal_dom"/>
</dbReference>
<dbReference type="Pfam" id="PF00672">
    <property type="entry name" value="HAMP"/>
    <property type="match status" value="1"/>
</dbReference>
<dbReference type="CDD" id="cd11386">
    <property type="entry name" value="MCP_signal"/>
    <property type="match status" value="1"/>
</dbReference>
<dbReference type="InterPro" id="IPR035965">
    <property type="entry name" value="PAS-like_dom_sf"/>
</dbReference>
<dbReference type="SUPFAM" id="SSF55785">
    <property type="entry name" value="PYP-like sensor domain (PAS domain)"/>
    <property type="match status" value="1"/>
</dbReference>
<dbReference type="CDD" id="cd18774">
    <property type="entry name" value="PDC2_HK_sensor"/>
    <property type="match status" value="1"/>
</dbReference>
<dbReference type="GO" id="GO:0016020">
    <property type="term" value="C:membrane"/>
    <property type="evidence" value="ECO:0007669"/>
    <property type="project" value="UniProtKB-SubCell"/>
</dbReference>
<dbReference type="Gene3D" id="6.10.340.10">
    <property type="match status" value="1"/>
</dbReference>
<dbReference type="SMART" id="SM00304">
    <property type="entry name" value="HAMP"/>
    <property type="match status" value="2"/>
</dbReference>
<dbReference type="PANTHER" id="PTHR43531">
    <property type="entry name" value="PROTEIN ICFG"/>
    <property type="match status" value="1"/>
</dbReference>
<protein>
    <submittedName>
        <fullName evidence="9">Methyl-accepting chemotaxis protein</fullName>
    </submittedName>
</protein>
<feature type="domain" description="Methyl-accepting transducer" evidence="6">
    <location>
        <begin position="731"/>
        <end position="960"/>
    </location>
</feature>
<evidence type="ECO:0000256" key="2">
    <source>
        <dbReference type="ARBA" id="ARBA00022500"/>
    </source>
</evidence>
<dbReference type="Proteomes" id="UP000247727">
    <property type="component" value="Unassembled WGS sequence"/>
</dbReference>
<dbReference type="SUPFAM" id="SSF158472">
    <property type="entry name" value="HAMP domain-like"/>
    <property type="match status" value="1"/>
</dbReference>